<dbReference type="EMBL" id="CP094298">
    <property type="protein sequence ID" value="UNZ00691.1"/>
    <property type="molecule type" value="Genomic_DNA"/>
</dbReference>
<feature type="transmembrane region" description="Helical" evidence="1">
    <location>
        <begin position="160"/>
        <end position="181"/>
    </location>
</feature>
<feature type="transmembrane region" description="Helical" evidence="1">
    <location>
        <begin position="102"/>
        <end position="120"/>
    </location>
</feature>
<organism evidence="2 3">
    <name type="scientific">Streptomyces rimosus subsp. rimosus</name>
    <dbReference type="NCBI Taxonomy" id="132474"/>
    <lineage>
        <taxon>Bacteria</taxon>
        <taxon>Bacillati</taxon>
        <taxon>Actinomycetota</taxon>
        <taxon>Actinomycetes</taxon>
        <taxon>Kitasatosporales</taxon>
        <taxon>Streptomycetaceae</taxon>
        <taxon>Streptomyces</taxon>
    </lineage>
</organism>
<keyword evidence="1" id="KW-0812">Transmembrane</keyword>
<keyword evidence="1" id="KW-1133">Transmembrane helix</keyword>
<feature type="transmembrane region" description="Helical" evidence="1">
    <location>
        <begin position="202"/>
        <end position="221"/>
    </location>
</feature>
<name>A0ABY3YSY0_STRRM</name>
<evidence type="ECO:0000313" key="3">
    <source>
        <dbReference type="Proteomes" id="UP000829494"/>
    </source>
</evidence>
<protein>
    <recommendedName>
        <fullName evidence="4">Integral membrane protein</fullName>
    </recommendedName>
</protein>
<dbReference type="RefSeq" id="WP_003980263.1">
    <property type="nucleotide sequence ID" value="NZ_CP043497.1"/>
</dbReference>
<evidence type="ECO:0000256" key="1">
    <source>
        <dbReference type="SAM" id="Phobius"/>
    </source>
</evidence>
<evidence type="ECO:0000313" key="2">
    <source>
        <dbReference type="EMBL" id="UNZ00691.1"/>
    </source>
</evidence>
<keyword evidence="1" id="KW-0472">Membrane</keyword>
<reference evidence="2 3" key="1">
    <citation type="submission" date="2022-03" db="EMBL/GenBank/DDBJ databases">
        <title>Complete genome of Streptomyces rimosus ssp. rimosus R7 (=ATCC 10970).</title>
        <authorList>
            <person name="Beganovic S."/>
            <person name="Ruckert C."/>
            <person name="Busche T."/>
            <person name="Kalinowski J."/>
            <person name="Wittmann C."/>
        </authorList>
    </citation>
    <scope>NUCLEOTIDE SEQUENCE [LARGE SCALE GENOMIC DNA]</scope>
    <source>
        <strain evidence="2 3">R7</strain>
    </source>
</reference>
<accession>A0ABY3YSY0</accession>
<evidence type="ECO:0008006" key="4">
    <source>
        <dbReference type="Google" id="ProtNLM"/>
    </source>
</evidence>
<feature type="transmembrane region" description="Helical" evidence="1">
    <location>
        <begin position="65"/>
        <end position="82"/>
    </location>
</feature>
<dbReference type="PANTHER" id="PTHR40078">
    <property type="entry name" value="INTEGRAL MEMBRANE PROTEIN-RELATED"/>
    <property type="match status" value="1"/>
</dbReference>
<gene>
    <name evidence="2" type="ORF">SRIMR7_00895</name>
</gene>
<sequence length="274" mass="29424">MRQGHPEEVLYECAERRGYEKGAAVGNRAPLPAASRTGPPEPPSRLPPLTCLPLTERPLWRLPQLFIGLALYGFSLSLMVRASLGVNPWSVLYDGLARRTPLSFGMISAVVGVLVLLLWVPLRQRPTFGTFANVVVLACSSDLGLRLLPQHFGLPARVGLLTGGVLFNGLAVAVYVGARFGPGPRDGLMTGAAATTGRSLRAVRTLIEVVVLAVGWGLGGSVGAGTVLYAFAVGPVTQFFVPWFACRSAAERRSPPPRRCYGARRRIHRFSVRG</sequence>
<dbReference type="Proteomes" id="UP000829494">
    <property type="component" value="Chromosome"/>
</dbReference>
<dbReference type="Pfam" id="PF19700">
    <property type="entry name" value="DUF6198"/>
    <property type="match status" value="1"/>
</dbReference>
<proteinExistence type="predicted"/>
<keyword evidence="3" id="KW-1185">Reference proteome</keyword>
<feature type="transmembrane region" description="Helical" evidence="1">
    <location>
        <begin position="127"/>
        <end position="148"/>
    </location>
</feature>
<dbReference type="GeneID" id="66860231"/>
<dbReference type="InterPro" id="IPR038750">
    <property type="entry name" value="YczE/YyaS-like"/>
</dbReference>
<dbReference type="PANTHER" id="PTHR40078:SF1">
    <property type="entry name" value="INTEGRAL MEMBRANE PROTEIN"/>
    <property type="match status" value="1"/>
</dbReference>